<protein>
    <submittedName>
        <fullName evidence="1">Uncharacterized protein</fullName>
    </submittedName>
</protein>
<proteinExistence type="predicted"/>
<dbReference type="Proteomes" id="UP000199496">
    <property type="component" value="Unassembled WGS sequence"/>
</dbReference>
<evidence type="ECO:0000313" key="1">
    <source>
        <dbReference type="EMBL" id="SEQ14729.1"/>
    </source>
</evidence>
<dbReference type="EMBL" id="FOFO01000018">
    <property type="protein sequence ID" value="SEQ14729.1"/>
    <property type="molecule type" value="Genomic_DNA"/>
</dbReference>
<organism evidence="1 2">
    <name type="scientific">Ectothiorhodospira magna</name>
    <dbReference type="NCBI Taxonomy" id="867345"/>
    <lineage>
        <taxon>Bacteria</taxon>
        <taxon>Pseudomonadati</taxon>
        <taxon>Pseudomonadota</taxon>
        <taxon>Gammaproteobacteria</taxon>
        <taxon>Chromatiales</taxon>
        <taxon>Ectothiorhodospiraceae</taxon>
        <taxon>Ectothiorhodospira</taxon>
    </lineage>
</organism>
<reference evidence="1 2" key="1">
    <citation type="submission" date="2016-10" db="EMBL/GenBank/DDBJ databases">
        <authorList>
            <person name="de Groot N.N."/>
        </authorList>
    </citation>
    <scope>NUCLEOTIDE SEQUENCE [LARGE SCALE GENOMIC DNA]</scope>
    <source>
        <strain evidence="1 2">B7-7</strain>
    </source>
</reference>
<name>A0A1H9DMT3_9GAMM</name>
<gene>
    <name evidence="1" type="ORF">SAMN05421693_11835</name>
</gene>
<sequence>MWDGGWQQVQVTFAQQFDLDEGHALLEQLGNPLPEVNREVTGSSHLRPI</sequence>
<accession>A0A1H9DMT3</accession>
<dbReference type="AlphaFoldDB" id="A0A1H9DMT3"/>
<keyword evidence="2" id="KW-1185">Reference proteome</keyword>
<dbReference type="RefSeq" id="WP_156055384.1">
    <property type="nucleotide sequence ID" value="NZ_FOFO01000018.1"/>
</dbReference>
<evidence type="ECO:0000313" key="2">
    <source>
        <dbReference type="Proteomes" id="UP000199496"/>
    </source>
</evidence>